<comment type="caution">
    <text evidence="2">The sequence shown here is derived from an EMBL/GenBank/DDBJ whole genome shotgun (WGS) entry which is preliminary data.</text>
</comment>
<keyword evidence="1" id="KW-1133">Transmembrane helix</keyword>
<dbReference type="AlphaFoldDB" id="A0AA38FLI8"/>
<keyword evidence="3" id="KW-1185">Reference proteome</keyword>
<evidence type="ECO:0000256" key="1">
    <source>
        <dbReference type="SAM" id="Phobius"/>
    </source>
</evidence>
<organism evidence="2 3">
    <name type="scientific">Taxus chinensis</name>
    <name type="common">Chinese yew</name>
    <name type="synonym">Taxus wallichiana var. chinensis</name>
    <dbReference type="NCBI Taxonomy" id="29808"/>
    <lineage>
        <taxon>Eukaryota</taxon>
        <taxon>Viridiplantae</taxon>
        <taxon>Streptophyta</taxon>
        <taxon>Embryophyta</taxon>
        <taxon>Tracheophyta</taxon>
        <taxon>Spermatophyta</taxon>
        <taxon>Pinopsida</taxon>
        <taxon>Pinidae</taxon>
        <taxon>Conifers II</taxon>
        <taxon>Cupressales</taxon>
        <taxon>Taxaceae</taxon>
        <taxon>Taxus</taxon>
    </lineage>
</organism>
<gene>
    <name evidence="2" type="ORF">KI387_010698</name>
</gene>
<proteinExistence type="predicted"/>
<accession>A0AA38FLI8</accession>
<evidence type="ECO:0000313" key="3">
    <source>
        <dbReference type="Proteomes" id="UP000824469"/>
    </source>
</evidence>
<name>A0AA38FLI8_TAXCH</name>
<evidence type="ECO:0000313" key="2">
    <source>
        <dbReference type="EMBL" id="KAH9306294.1"/>
    </source>
</evidence>
<feature type="non-terminal residue" evidence="2">
    <location>
        <position position="1"/>
    </location>
</feature>
<feature type="non-terminal residue" evidence="2">
    <location>
        <position position="83"/>
    </location>
</feature>
<dbReference type="EMBL" id="JAHRHJ020000008">
    <property type="protein sequence ID" value="KAH9306294.1"/>
    <property type="molecule type" value="Genomic_DNA"/>
</dbReference>
<reference evidence="2 3" key="1">
    <citation type="journal article" date="2021" name="Nat. Plants">
        <title>The Taxus genome provides insights into paclitaxel biosynthesis.</title>
        <authorList>
            <person name="Xiong X."/>
            <person name="Gou J."/>
            <person name="Liao Q."/>
            <person name="Li Y."/>
            <person name="Zhou Q."/>
            <person name="Bi G."/>
            <person name="Li C."/>
            <person name="Du R."/>
            <person name="Wang X."/>
            <person name="Sun T."/>
            <person name="Guo L."/>
            <person name="Liang H."/>
            <person name="Lu P."/>
            <person name="Wu Y."/>
            <person name="Zhang Z."/>
            <person name="Ro D.K."/>
            <person name="Shang Y."/>
            <person name="Huang S."/>
            <person name="Yan J."/>
        </authorList>
    </citation>
    <scope>NUCLEOTIDE SEQUENCE [LARGE SCALE GENOMIC DNA]</scope>
    <source>
        <strain evidence="2">Ta-2019</strain>
    </source>
</reference>
<keyword evidence="1" id="KW-0812">Transmembrane</keyword>
<feature type="transmembrane region" description="Helical" evidence="1">
    <location>
        <begin position="6"/>
        <end position="30"/>
    </location>
</feature>
<keyword evidence="1" id="KW-0472">Membrane</keyword>
<sequence length="83" mass="9155">ERSNLGAVLGAAIGGSALILITTLLLVVVYRKRSSSSKLHLMNSTSSKVEKFLQDYTHQMPPRYSYPELKKITNNFADKLGEG</sequence>
<protein>
    <submittedName>
        <fullName evidence="2">Uncharacterized protein</fullName>
    </submittedName>
</protein>
<dbReference type="Proteomes" id="UP000824469">
    <property type="component" value="Unassembled WGS sequence"/>
</dbReference>